<keyword evidence="4" id="KW-1185">Reference proteome</keyword>
<accession>A0A501PMW8</accession>
<keyword evidence="3" id="KW-0808">Transferase</keyword>
<dbReference type="RefSeq" id="WP_139938807.1">
    <property type="nucleotide sequence ID" value="NZ_JBHSYP010000003.1"/>
</dbReference>
<dbReference type="InterPro" id="IPR028098">
    <property type="entry name" value="Glyco_trans_4-like_N"/>
</dbReference>
<evidence type="ECO:0000313" key="4">
    <source>
        <dbReference type="Proteomes" id="UP000319148"/>
    </source>
</evidence>
<dbReference type="PANTHER" id="PTHR45947">
    <property type="entry name" value="SULFOQUINOVOSYL TRANSFERASE SQD2"/>
    <property type="match status" value="1"/>
</dbReference>
<dbReference type="OrthoDB" id="9802525at2"/>
<reference evidence="4" key="1">
    <citation type="submission" date="2019-06" db="EMBL/GenBank/DDBJ databases">
        <title>The complete genome of Emcibacter congregatus ZYLT.</title>
        <authorList>
            <person name="Zhao Z."/>
        </authorList>
    </citation>
    <scope>NUCLEOTIDE SEQUENCE [LARGE SCALE GENOMIC DNA]</scope>
    <source>
        <strain evidence="4">MCCC 1A06723</strain>
    </source>
</reference>
<gene>
    <name evidence="3" type="ORF">FIV46_04375</name>
</gene>
<dbReference type="PANTHER" id="PTHR45947:SF3">
    <property type="entry name" value="SULFOQUINOVOSYL TRANSFERASE SQD2"/>
    <property type="match status" value="1"/>
</dbReference>
<dbReference type="Pfam" id="PF00534">
    <property type="entry name" value="Glycos_transf_1"/>
    <property type="match status" value="1"/>
</dbReference>
<dbReference type="Pfam" id="PF13439">
    <property type="entry name" value="Glyco_transf_4"/>
    <property type="match status" value="1"/>
</dbReference>
<evidence type="ECO:0000259" key="1">
    <source>
        <dbReference type="Pfam" id="PF00534"/>
    </source>
</evidence>
<dbReference type="GO" id="GO:0016757">
    <property type="term" value="F:glycosyltransferase activity"/>
    <property type="evidence" value="ECO:0007669"/>
    <property type="project" value="InterPro"/>
</dbReference>
<dbReference type="InterPro" id="IPR001296">
    <property type="entry name" value="Glyco_trans_1"/>
</dbReference>
<dbReference type="EMBL" id="VFIY01000005">
    <property type="protein sequence ID" value="TPD61452.1"/>
    <property type="molecule type" value="Genomic_DNA"/>
</dbReference>
<organism evidence="3 4">
    <name type="scientific">Emcibacter nanhaiensis</name>
    <dbReference type="NCBI Taxonomy" id="1505037"/>
    <lineage>
        <taxon>Bacteria</taxon>
        <taxon>Pseudomonadati</taxon>
        <taxon>Pseudomonadota</taxon>
        <taxon>Alphaproteobacteria</taxon>
        <taxon>Emcibacterales</taxon>
        <taxon>Emcibacteraceae</taxon>
        <taxon>Emcibacter</taxon>
    </lineage>
</organism>
<evidence type="ECO:0000313" key="3">
    <source>
        <dbReference type="EMBL" id="TPD61452.1"/>
    </source>
</evidence>
<dbReference type="AlphaFoldDB" id="A0A501PMW8"/>
<dbReference type="Gene3D" id="3.40.50.2000">
    <property type="entry name" value="Glycogen Phosphorylase B"/>
    <property type="match status" value="2"/>
</dbReference>
<dbReference type="Proteomes" id="UP000319148">
    <property type="component" value="Unassembled WGS sequence"/>
</dbReference>
<feature type="domain" description="Glycosyl transferase family 1" evidence="1">
    <location>
        <begin position="212"/>
        <end position="369"/>
    </location>
</feature>
<dbReference type="InterPro" id="IPR050194">
    <property type="entry name" value="Glycosyltransferase_grp1"/>
</dbReference>
<comment type="caution">
    <text evidence="3">The sequence shown here is derived from an EMBL/GenBank/DDBJ whole genome shotgun (WGS) entry which is preliminary data.</text>
</comment>
<proteinExistence type="predicted"/>
<feature type="domain" description="Glycosyltransferase subfamily 4-like N-terminal" evidence="2">
    <location>
        <begin position="15"/>
        <end position="189"/>
    </location>
</feature>
<evidence type="ECO:0000259" key="2">
    <source>
        <dbReference type="Pfam" id="PF13439"/>
    </source>
</evidence>
<dbReference type="SUPFAM" id="SSF53756">
    <property type="entry name" value="UDP-Glycosyltransferase/glycogen phosphorylase"/>
    <property type="match status" value="1"/>
</dbReference>
<sequence>MKLVDIAEFYSDQGGGVRTYIQQKLAAAKVAGHDCLIIAPGPETREEQRDGGRIQWVEAPPIPVDKRYHLFWKAEEIHRILEREQPDVVEGSSPWRGGWIAATWQDKRPRPAIKSFFFHQDPVAVYPHTFLDRFMSTDSVDALFFWFWAYLRKLGRKFDTTIVAGDWLAERLQQHGLGNAHAIPLGIDASAFSPDKGSEELRRELLKKCGISDPDGKLFISVSRHHPEKRIGCLIRAIDRVNRVRPVGLYLIGDGPARTSVDRLARRHKGTCVAGFTKDRDQLARILASADGMLHGSAAETYGLVIAEGLCAGLPLVVPNLGGAADLARPDYAEFYKAGDVAGCTDALHRFLLRDPATMRQAAGEAAKQKVIPPEEHFRRLFAHYEQLIKKKRDPAEHD</sequence>
<protein>
    <submittedName>
        <fullName evidence="3">Glycosyltransferase family 1 protein</fullName>
    </submittedName>
</protein>
<name>A0A501PMW8_9PROT</name>